<comment type="function">
    <text evidence="9">The coatomer is a cytosolic protein complex that binds to dilysine motifs and reversibly associates with Golgi non-clathrin-coated vesicles, which further mediate biosynthetic protein transport from the ER, via the Golgi up to the trans Golgi network. Coatomer complex is required for budding from Golgi membranes, and is essential for the retrograde Golgi-to-ER transport of dilysine-tagged proteins. The zeta subunit may be involved in regulating the coat assembly and, hence, the rate of biosynthetic protein transport due to its association-dissociation properties with the coatomer complex.</text>
</comment>
<dbReference type="GeneTree" id="ENSGT00390000004405"/>
<dbReference type="Gene3D" id="3.30.450.60">
    <property type="match status" value="1"/>
</dbReference>
<evidence type="ECO:0000256" key="3">
    <source>
        <dbReference type="ARBA" id="ARBA00022448"/>
    </source>
</evidence>
<evidence type="ECO:0000256" key="6">
    <source>
        <dbReference type="ARBA" id="ARBA00023034"/>
    </source>
</evidence>
<dbReference type="PANTHER" id="PTHR11043">
    <property type="entry name" value="ZETA-COAT PROTEIN"/>
    <property type="match status" value="1"/>
</dbReference>
<evidence type="ECO:0000256" key="5">
    <source>
        <dbReference type="ARBA" id="ARBA00022927"/>
    </source>
</evidence>
<evidence type="ECO:0000313" key="12">
    <source>
        <dbReference type="Ensembl" id="ENSOMYP00000006814.2"/>
    </source>
</evidence>
<dbReference type="InterPro" id="IPR039652">
    <property type="entry name" value="Coatomer_zeta"/>
</dbReference>
<keyword evidence="5 10" id="KW-0653">Protein transport</keyword>
<evidence type="ECO:0000259" key="11">
    <source>
        <dbReference type="Pfam" id="PF01217"/>
    </source>
</evidence>
<dbReference type="GO" id="GO:0006891">
    <property type="term" value="P:intra-Golgi vesicle-mediated transport"/>
    <property type="evidence" value="ECO:0007669"/>
    <property type="project" value="TreeGrafter"/>
</dbReference>
<evidence type="ECO:0000313" key="13">
    <source>
        <dbReference type="Proteomes" id="UP000694395"/>
    </source>
</evidence>
<evidence type="ECO:0000256" key="9">
    <source>
        <dbReference type="ARBA" id="ARBA00045555"/>
    </source>
</evidence>
<keyword evidence="7 10" id="KW-0472">Membrane</keyword>
<dbReference type="InterPro" id="IPR022775">
    <property type="entry name" value="AP_mu_sigma_su"/>
</dbReference>
<reference evidence="12" key="1">
    <citation type="submission" date="2020-07" db="EMBL/GenBank/DDBJ databases">
        <title>A long reads based de novo assembly of the rainbow trout Arlee double haploid line genome.</title>
        <authorList>
            <person name="Gao G."/>
            <person name="Palti Y."/>
        </authorList>
    </citation>
    <scope>NUCLEOTIDE SEQUENCE [LARGE SCALE GENOMIC DNA]</scope>
</reference>
<dbReference type="GO" id="GO:0006886">
    <property type="term" value="P:intracellular protein transport"/>
    <property type="evidence" value="ECO:0007669"/>
    <property type="project" value="TreeGrafter"/>
</dbReference>
<dbReference type="CDD" id="cd14829">
    <property type="entry name" value="Zeta-COP"/>
    <property type="match status" value="1"/>
</dbReference>
<evidence type="ECO:0000256" key="10">
    <source>
        <dbReference type="RuleBase" id="RU366053"/>
    </source>
</evidence>
<name>A0A8C7NFM7_ONCMY</name>
<evidence type="ECO:0000256" key="8">
    <source>
        <dbReference type="ARBA" id="ARBA00023329"/>
    </source>
</evidence>
<evidence type="ECO:0000256" key="1">
    <source>
        <dbReference type="ARBA" id="ARBA00004394"/>
    </source>
</evidence>
<keyword evidence="13" id="KW-1185">Reference proteome</keyword>
<keyword evidence="6 10" id="KW-0333">Golgi apparatus</keyword>
<dbReference type="Pfam" id="PF01217">
    <property type="entry name" value="Clat_adaptor_s"/>
    <property type="match status" value="1"/>
</dbReference>
<comment type="subcellular location">
    <subcellularLocation>
        <location evidence="10">Cytoplasm</location>
    </subcellularLocation>
    <subcellularLocation>
        <location evidence="1 10">Golgi apparatus membrane</location>
        <topology evidence="10">Peripheral membrane protein</topology>
        <orientation evidence="10">Cytoplasmic side</orientation>
    </subcellularLocation>
    <subcellularLocation>
        <location evidence="10">Cytoplasmic vesicle</location>
        <location evidence="10">COPI-coated vesicle membrane</location>
        <topology evidence="10">Peripheral membrane protein</topology>
        <orientation evidence="10">Cytoplasmic side</orientation>
    </subcellularLocation>
</comment>
<evidence type="ECO:0000256" key="4">
    <source>
        <dbReference type="ARBA" id="ARBA00022490"/>
    </source>
</evidence>
<organism evidence="12 13">
    <name type="scientific">Oncorhynchus mykiss</name>
    <name type="common">Rainbow trout</name>
    <name type="synonym">Salmo gairdneri</name>
    <dbReference type="NCBI Taxonomy" id="8022"/>
    <lineage>
        <taxon>Eukaryota</taxon>
        <taxon>Metazoa</taxon>
        <taxon>Chordata</taxon>
        <taxon>Craniata</taxon>
        <taxon>Vertebrata</taxon>
        <taxon>Euteleostomi</taxon>
        <taxon>Actinopterygii</taxon>
        <taxon>Neopterygii</taxon>
        <taxon>Teleostei</taxon>
        <taxon>Protacanthopterygii</taxon>
        <taxon>Salmoniformes</taxon>
        <taxon>Salmonidae</taxon>
        <taxon>Salmoninae</taxon>
        <taxon>Oncorhynchus</taxon>
    </lineage>
</organism>
<dbReference type="InterPro" id="IPR011012">
    <property type="entry name" value="Longin-like_dom_sf"/>
</dbReference>
<comment type="similarity">
    <text evidence="2 10">Belongs to the adaptor complexes small subunit family.</text>
</comment>
<dbReference type="Ensembl" id="ENSOMYT00000007564.2">
    <property type="protein sequence ID" value="ENSOMYP00000006814.2"/>
    <property type="gene ID" value="ENSOMYG00000003419.2"/>
</dbReference>
<dbReference type="GO" id="GO:0000139">
    <property type="term" value="C:Golgi membrane"/>
    <property type="evidence" value="ECO:0007669"/>
    <property type="project" value="UniProtKB-SubCell"/>
</dbReference>
<keyword evidence="10" id="KW-0931">ER-Golgi transport</keyword>
<sequence length="204" mass="23358">MTAQTCPRQHQRTTMEIASLEPSLYTVKAVFILDNDGNRLLSKYYDTELYPSMKEQKNFEKNVFNKTHKADTDEIAFVEGMTIVYKCSIDLFFYVVGSAQENELMLMAVLNCLFESLGQILRKNVERRCLLDNMDGVFLVVDEIIDGGVILESDPQQVIQKVNYRADENPLSEQSVAQHITDKLAMTSNIMQSAKEQIKWSILK</sequence>
<dbReference type="AlphaFoldDB" id="A0A8C7NFM7"/>
<dbReference type="PANTHER" id="PTHR11043:SF4">
    <property type="entry name" value="COATOMER SUBUNIT ZETA-2"/>
    <property type="match status" value="1"/>
</dbReference>
<keyword evidence="8 10" id="KW-0968">Cytoplasmic vesicle</keyword>
<gene>
    <name evidence="12" type="primary">LOC110538086</name>
</gene>
<accession>A0A8C7NFM7</accession>
<dbReference type="FunFam" id="3.30.450.60:FF:000008">
    <property type="entry name" value="Coatomer subunit zeta-1 isoform 1"/>
    <property type="match status" value="1"/>
</dbReference>
<evidence type="ECO:0000256" key="2">
    <source>
        <dbReference type="ARBA" id="ARBA00006972"/>
    </source>
</evidence>
<keyword evidence="3 10" id="KW-0813">Transport</keyword>
<dbReference type="Proteomes" id="UP000694395">
    <property type="component" value="Chromosome 13"/>
</dbReference>
<evidence type="ECO:0000256" key="7">
    <source>
        <dbReference type="ARBA" id="ARBA00023136"/>
    </source>
</evidence>
<reference evidence="12" key="2">
    <citation type="submission" date="2025-08" db="UniProtKB">
        <authorList>
            <consortium name="Ensembl"/>
        </authorList>
    </citation>
    <scope>IDENTIFICATION</scope>
</reference>
<reference evidence="12" key="3">
    <citation type="submission" date="2025-09" db="UniProtKB">
        <authorList>
            <consortium name="Ensembl"/>
        </authorList>
    </citation>
    <scope>IDENTIFICATION</scope>
</reference>
<protein>
    <recommendedName>
        <fullName evidence="10">Coatomer subunit zeta</fullName>
    </recommendedName>
</protein>
<comment type="subunit">
    <text evidence="10">Oligomeric complex that consists of at least the alpha, beta, beta', gamma, delta, epsilon and zeta subunits.</text>
</comment>
<dbReference type="SUPFAM" id="SSF64356">
    <property type="entry name" value="SNARE-like"/>
    <property type="match status" value="1"/>
</dbReference>
<feature type="domain" description="AP complex mu/sigma subunit" evidence="11">
    <location>
        <begin position="26"/>
        <end position="165"/>
    </location>
</feature>
<dbReference type="GO" id="GO:0030126">
    <property type="term" value="C:COPI vesicle coat"/>
    <property type="evidence" value="ECO:0007669"/>
    <property type="project" value="UniProtKB-UniRule"/>
</dbReference>
<proteinExistence type="inferred from homology"/>
<dbReference type="GO" id="GO:0006890">
    <property type="term" value="P:retrograde vesicle-mediated transport, Golgi to endoplasmic reticulum"/>
    <property type="evidence" value="ECO:0007669"/>
    <property type="project" value="UniProtKB-UniRule"/>
</dbReference>
<keyword evidence="4 10" id="KW-0963">Cytoplasm</keyword>